<evidence type="ECO:0000313" key="2">
    <source>
        <dbReference type="EMBL" id="GAA0628468.1"/>
    </source>
</evidence>
<protein>
    <submittedName>
        <fullName evidence="2">Uncharacterized protein</fullName>
    </submittedName>
</protein>
<accession>A0ABN1H4Q6</accession>
<organism evidence="2 3">
    <name type="scientific">Streptomyces crystallinus</name>
    <dbReference type="NCBI Taxonomy" id="68191"/>
    <lineage>
        <taxon>Bacteria</taxon>
        <taxon>Bacillati</taxon>
        <taxon>Actinomycetota</taxon>
        <taxon>Actinomycetes</taxon>
        <taxon>Kitasatosporales</taxon>
        <taxon>Streptomycetaceae</taxon>
        <taxon>Streptomyces</taxon>
    </lineage>
</organism>
<feature type="compositionally biased region" description="Basic and acidic residues" evidence="1">
    <location>
        <begin position="36"/>
        <end position="48"/>
    </location>
</feature>
<name>A0ABN1H4Q6_9ACTN</name>
<keyword evidence="3" id="KW-1185">Reference proteome</keyword>
<reference evidence="2 3" key="1">
    <citation type="journal article" date="2019" name="Int. J. Syst. Evol. Microbiol.">
        <title>The Global Catalogue of Microorganisms (GCM) 10K type strain sequencing project: providing services to taxonomists for standard genome sequencing and annotation.</title>
        <authorList>
            <consortium name="The Broad Institute Genomics Platform"/>
            <consortium name="The Broad Institute Genome Sequencing Center for Infectious Disease"/>
            <person name="Wu L."/>
            <person name="Ma J."/>
        </authorList>
    </citation>
    <scope>NUCLEOTIDE SEQUENCE [LARGE SCALE GENOMIC DNA]</scope>
    <source>
        <strain evidence="2 3">JCM 5067</strain>
    </source>
</reference>
<gene>
    <name evidence="2" type="ORF">GCM10010394_69640</name>
</gene>
<evidence type="ECO:0000256" key="1">
    <source>
        <dbReference type="SAM" id="MobiDB-lite"/>
    </source>
</evidence>
<dbReference type="Proteomes" id="UP001500668">
    <property type="component" value="Unassembled WGS sequence"/>
</dbReference>
<comment type="caution">
    <text evidence="2">The sequence shown here is derived from an EMBL/GenBank/DDBJ whole genome shotgun (WGS) entry which is preliminary data.</text>
</comment>
<dbReference type="RefSeq" id="WP_344081459.1">
    <property type="nucleotide sequence ID" value="NZ_BAAACA010000066.1"/>
</dbReference>
<proteinExistence type="predicted"/>
<sequence length="48" mass="5301">MPIDPFAALNAMLRAEAARIRPAPVPAEREDPEPAEEQRRNPADPHGE</sequence>
<feature type="region of interest" description="Disordered" evidence="1">
    <location>
        <begin position="20"/>
        <end position="48"/>
    </location>
</feature>
<dbReference type="EMBL" id="BAAACA010000066">
    <property type="protein sequence ID" value="GAA0628468.1"/>
    <property type="molecule type" value="Genomic_DNA"/>
</dbReference>
<evidence type="ECO:0000313" key="3">
    <source>
        <dbReference type="Proteomes" id="UP001500668"/>
    </source>
</evidence>